<reference evidence="1" key="1">
    <citation type="journal article" date="2015" name="Nature">
        <title>Complex archaea that bridge the gap between prokaryotes and eukaryotes.</title>
        <authorList>
            <person name="Spang A."/>
            <person name="Saw J.H."/>
            <person name="Jorgensen S.L."/>
            <person name="Zaremba-Niedzwiedzka K."/>
            <person name="Martijn J."/>
            <person name="Lind A.E."/>
            <person name="van Eijk R."/>
            <person name="Schleper C."/>
            <person name="Guy L."/>
            <person name="Ettema T.J."/>
        </authorList>
    </citation>
    <scope>NUCLEOTIDE SEQUENCE</scope>
</reference>
<evidence type="ECO:0000313" key="1">
    <source>
        <dbReference type="EMBL" id="KKN60291.1"/>
    </source>
</evidence>
<accession>A0A0F9UGE4</accession>
<proteinExistence type="predicted"/>
<dbReference type="InterPro" id="IPR054219">
    <property type="entry name" value="DUF6939"/>
</dbReference>
<name>A0A0F9UGE4_9ZZZZ</name>
<protein>
    <submittedName>
        <fullName evidence="1">Uncharacterized protein</fullName>
    </submittedName>
</protein>
<dbReference type="Pfam" id="PF22075">
    <property type="entry name" value="DUF6939"/>
    <property type="match status" value="1"/>
</dbReference>
<gene>
    <name evidence="1" type="ORF">LCGC14_0533410</name>
</gene>
<comment type="caution">
    <text evidence="1">The sequence shown here is derived from an EMBL/GenBank/DDBJ whole genome shotgun (WGS) entry which is preliminary data.</text>
</comment>
<dbReference type="AlphaFoldDB" id="A0A0F9UGE4"/>
<dbReference type="EMBL" id="LAZR01000700">
    <property type="protein sequence ID" value="KKN60291.1"/>
    <property type="molecule type" value="Genomic_DNA"/>
</dbReference>
<sequence>MTVYVAKIDSKVPDGAIRVDTTSRSRTWSRGLSPFCVGPVKLYANFKAQNVENAWQFCKVYSQEHIGSNGLPSKEYWNWAEVGWSDTWAHRYPMGHGAIPEYSWWDGEKLGYIEARKKIYMPLYSKAVRDTEAFKHLQKLADGEKDLYLVDFDAYNHKVFGMSYDDVINNEKRRMGHAFVLAMMLDGYLKE</sequence>
<organism evidence="1">
    <name type="scientific">marine sediment metagenome</name>
    <dbReference type="NCBI Taxonomy" id="412755"/>
    <lineage>
        <taxon>unclassified sequences</taxon>
        <taxon>metagenomes</taxon>
        <taxon>ecological metagenomes</taxon>
    </lineage>
</organism>